<dbReference type="PANTHER" id="PTHR43736:SF1">
    <property type="entry name" value="DIHYDRONEOPTERIN TRIPHOSPHATE DIPHOSPHATASE"/>
    <property type="match status" value="1"/>
</dbReference>
<feature type="domain" description="Nudix hydrolase" evidence="3">
    <location>
        <begin position="2"/>
        <end position="138"/>
    </location>
</feature>
<reference evidence="4" key="1">
    <citation type="journal article" date="2015" name="Nature">
        <title>rRNA introns, odd ribosomes, and small enigmatic genomes across a large radiation of phyla.</title>
        <authorList>
            <person name="Brown C.T."/>
            <person name="Hug L.A."/>
            <person name="Thomas B.C."/>
            <person name="Sharon I."/>
            <person name="Castelle C.J."/>
            <person name="Singh A."/>
            <person name="Wilkins M.J."/>
            <person name="Williams K.H."/>
            <person name="Banfield J.F."/>
        </authorList>
    </citation>
    <scope>NUCLEOTIDE SEQUENCE [LARGE SCALE GENOMIC DNA]</scope>
</reference>
<dbReference type="GO" id="GO:0016787">
    <property type="term" value="F:hydrolase activity"/>
    <property type="evidence" value="ECO:0007669"/>
    <property type="project" value="UniProtKB-KW"/>
</dbReference>
<dbReference type="InterPro" id="IPR020476">
    <property type="entry name" value="Nudix_hydrolase"/>
</dbReference>
<proteinExistence type="inferred from homology"/>
<dbReference type="PROSITE" id="PS51462">
    <property type="entry name" value="NUDIX"/>
    <property type="match status" value="1"/>
</dbReference>
<comment type="similarity">
    <text evidence="2">Belongs to the Nudix hydrolase family.</text>
</comment>
<dbReference type="PANTHER" id="PTHR43736">
    <property type="entry name" value="ADP-RIBOSE PYROPHOSPHATASE"/>
    <property type="match status" value="1"/>
</dbReference>
<gene>
    <name evidence="4" type="ORF">UY01_C0009G0007</name>
</gene>
<dbReference type="PROSITE" id="PS00893">
    <property type="entry name" value="NUDIX_BOX"/>
    <property type="match status" value="1"/>
</dbReference>
<dbReference type="EMBL" id="LCOJ01000009">
    <property type="protein sequence ID" value="KKU75565.1"/>
    <property type="molecule type" value="Genomic_DNA"/>
</dbReference>
<dbReference type="PRINTS" id="PR00502">
    <property type="entry name" value="NUDIXFAMILY"/>
</dbReference>
<comment type="caution">
    <text evidence="4">The sequence shown here is derived from an EMBL/GenBank/DDBJ whole genome shotgun (WGS) entry which is preliminary data.</text>
</comment>
<dbReference type="InterPro" id="IPR020084">
    <property type="entry name" value="NUDIX_hydrolase_CS"/>
</dbReference>
<dbReference type="Pfam" id="PF00293">
    <property type="entry name" value="NUDIX"/>
    <property type="match status" value="1"/>
</dbReference>
<dbReference type="Proteomes" id="UP000034879">
    <property type="component" value="Unassembled WGS sequence"/>
</dbReference>
<dbReference type="Gene3D" id="3.90.79.10">
    <property type="entry name" value="Nucleoside Triphosphate Pyrophosphohydrolase"/>
    <property type="match status" value="1"/>
</dbReference>
<accession>A0A0G1VZR6</accession>
<evidence type="ECO:0000313" key="4">
    <source>
        <dbReference type="EMBL" id="KKU75565.1"/>
    </source>
</evidence>
<dbReference type="InterPro" id="IPR015797">
    <property type="entry name" value="NUDIX_hydrolase-like_dom_sf"/>
</dbReference>
<dbReference type="InterPro" id="IPR000086">
    <property type="entry name" value="NUDIX_hydrolase_dom"/>
</dbReference>
<dbReference type="AlphaFoldDB" id="A0A0G1VZR6"/>
<name>A0A0G1VZR6_9BACT</name>
<keyword evidence="1 2" id="KW-0378">Hydrolase</keyword>
<evidence type="ECO:0000256" key="2">
    <source>
        <dbReference type="RuleBase" id="RU003476"/>
    </source>
</evidence>
<sequence length="147" mass="16801">MKEYLGVAAIIVYDRKLLLMLRDNFARRHPGRWALVGGKLEPGENFDAAIRRELKEEIGIVPEQLVEIAEYAHIDPDAAGKWSKFYFSVLTKDEYDKINKGEEGEKIDFFSIEELADLNPVGLILQNPERLEILKKMITTQKPISGL</sequence>
<dbReference type="SUPFAM" id="SSF55811">
    <property type="entry name" value="Nudix"/>
    <property type="match status" value="1"/>
</dbReference>
<evidence type="ECO:0000256" key="1">
    <source>
        <dbReference type="ARBA" id="ARBA00022801"/>
    </source>
</evidence>
<evidence type="ECO:0000313" key="5">
    <source>
        <dbReference type="Proteomes" id="UP000034879"/>
    </source>
</evidence>
<evidence type="ECO:0000259" key="3">
    <source>
        <dbReference type="PROSITE" id="PS51462"/>
    </source>
</evidence>
<protein>
    <submittedName>
        <fullName evidence="4">MutT protein (7,8-dihydro-8-oxoguanine-triphosphatase)</fullName>
    </submittedName>
</protein>
<organism evidence="4 5">
    <name type="scientific">Candidatus Nomurabacteria bacterium GW2011_GWB1_47_6</name>
    <dbReference type="NCBI Taxonomy" id="1618749"/>
    <lineage>
        <taxon>Bacteria</taxon>
        <taxon>Candidatus Nomuraibacteriota</taxon>
    </lineage>
</organism>